<evidence type="ECO:0000256" key="5">
    <source>
        <dbReference type="SAM" id="MobiDB-lite"/>
    </source>
</evidence>
<comment type="subcellular location">
    <subcellularLocation>
        <location evidence="1">Membrane</location>
        <topology evidence="1">Multi-pass membrane protein</topology>
    </subcellularLocation>
</comment>
<dbReference type="GO" id="GO:0016020">
    <property type="term" value="C:membrane"/>
    <property type="evidence" value="ECO:0007669"/>
    <property type="project" value="UniProtKB-SubCell"/>
</dbReference>
<dbReference type="Proteomes" id="UP000836841">
    <property type="component" value="Chromosome 2"/>
</dbReference>
<keyword evidence="9" id="KW-1185">Reference proteome</keyword>
<dbReference type="PANTHER" id="PTHR47681:SF3">
    <property type="entry name" value="PHOSPHATIDYLINOSITOL N-ACETYLGLUCOSAMINYLTRANSFERASE SUBUNIT P-RELATED"/>
    <property type="match status" value="1"/>
</dbReference>
<proteinExistence type="predicted"/>
<keyword evidence="4 6" id="KW-0472">Membrane</keyword>
<evidence type="ECO:0000256" key="1">
    <source>
        <dbReference type="ARBA" id="ARBA00004141"/>
    </source>
</evidence>
<keyword evidence="3 6" id="KW-1133">Transmembrane helix</keyword>
<feature type="transmembrane region" description="Helical" evidence="6">
    <location>
        <begin position="48"/>
        <end position="70"/>
    </location>
</feature>
<reference evidence="8 9" key="1">
    <citation type="submission" date="2022-03" db="EMBL/GenBank/DDBJ databases">
        <authorList>
            <person name="Nunn A."/>
            <person name="Chopra R."/>
            <person name="Nunn A."/>
            <person name="Contreras Garrido A."/>
        </authorList>
    </citation>
    <scope>NUCLEOTIDE SEQUENCE [LARGE SCALE GENOMIC DNA]</scope>
</reference>
<accession>A0AAU9RVK2</accession>
<evidence type="ECO:0000313" key="9">
    <source>
        <dbReference type="Proteomes" id="UP000836841"/>
    </source>
</evidence>
<evidence type="ECO:0000256" key="3">
    <source>
        <dbReference type="ARBA" id="ARBA00022989"/>
    </source>
</evidence>
<evidence type="ECO:0000256" key="4">
    <source>
        <dbReference type="ARBA" id="ARBA00023136"/>
    </source>
</evidence>
<feature type="domain" description="PIG-P" evidence="7">
    <location>
        <begin position="46"/>
        <end position="161"/>
    </location>
</feature>
<evidence type="ECO:0000313" key="8">
    <source>
        <dbReference type="EMBL" id="CAH2047879.1"/>
    </source>
</evidence>
<feature type="compositionally biased region" description="Basic and acidic residues" evidence="5">
    <location>
        <begin position="21"/>
        <end position="32"/>
    </location>
</feature>
<organism evidence="8 9">
    <name type="scientific">Thlaspi arvense</name>
    <name type="common">Field penny-cress</name>
    <dbReference type="NCBI Taxonomy" id="13288"/>
    <lineage>
        <taxon>Eukaryota</taxon>
        <taxon>Viridiplantae</taxon>
        <taxon>Streptophyta</taxon>
        <taxon>Embryophyta</taxon>
        <taxon>Tracheophyta</taxon>
        <taxon>Spermatophyta</taxon>
        <taxon>Magnoliopsida</taxon>
        <taxon>eudicotyledons</taxon>
        <taxon>Gunneridae</taxon>
        <taxon>Pentapetalae</taxon>
        <taxon>rosids</taxon>
        <taxon>malvids</taxon>
        <taxon>Brassicales</taxon>
        <taxon>Brassicaceae</taxon>
        <taxon>Thlaspideae</taxon>
        <taxon>Thlaspi</taxon>
    </lineage>
</organism>
<dbReference type="EMBL" id="OU466858">
    <property type="protein sequence ID" value="CAH2047879.1"/>
    <property type="molecule type" value="Genomic_DNA"/>
</dbReference>
<evidence type="ECO:0000256" key="6">
    <source>
        <dbReference type="SAM" id="Phobius"/>
    </source>
</evidence>
<dbReference type="InterPro" id="IPR013717">
    <property type="entry name" value="PIG-P"/>
</dbReference>
<evidence type="ECO:0000256" key="2">
    <source>
        <dbReference type="ARBA" id="ARBA00022692"/>
    </source>
</evidence>
<name>A0AAU9RVK2_THLAR</name>
<keyword evidence="2 6" id="KW-0812">Transmembrane</keyword>
<protein>
    <recommendedName>
        <fullName evidence="7">PIG-P domain-containing protein</fullName>
    </recommendedName>
</protein>
<feature type="transmembrane region" description="Helical" evidence="6">
    <location>
        <begin position="90"/>
        <end position="110"/>
    </location>
</feature>
<feature type="region of interest" description="Disordered" evidence="5">
    <location>
        <begin position="1"/>
        <end position="41"/>
    </location>
</feature>
<gene>
    <name evidence="8" type="ORF">TAV2_LOCUS8083</name>
</gene>
<dbReference type="AlphaFoldDB" id="A0AAU9RVK2"/>
<evidence type="ECO:0000259" key="7">
    <source>
        <dbReference type="Pfam" id="PF08510"/>
    </source>
</evidence>
<sequence length="171" mass="19299">MEEEAHLVNDPRNILSFSKRKNQESRFQDSDSSKSSPFKVHGPKPSEVYGFVGSISTVVATVMFLIWAYVPDKFLESIGISYYPSKYWAMAMPTYSIVTLLLALAFYIGLNFMSTSNSTSLNTLFDDYSREAEDSVSEMKKEEDRQIESISDIGITRINDLCSVLVNVCDL</sequence>
<dbReference type="Pfam" id="PF08510">
    <property type="entry name" value="PIG-P"/>
    <property type="match status" value="1"/>
</dbReference>
<dbReference type="PANTHER" id="PTHR47681">
    <property type="entry name" value="PHOSPHATIDYLINOSITOL N-ACETYLGLUCOSAMINYLTRANSFERASE SUBUNIT P-RELATED"/>
    <property type="match status" value="1"/>
</dbReference>